<feature type="transmembrane region" description="Helical" evidence="6">
    <location>
        <begin position="20"/>
        <end position="38"/>
    </location>
</feature>
<dbReference type="Pfam" id="PF01490">
    <property type="entry name" value="Aa_trans"/>
    <property type="match status" value="1"/>
</dbReference>
<dbReference type="OrthoDB" id="513400at2759"/>
<evidence type="ECO:0000256" key="2">
    <source>
        <dbReference type="ARBA" id="ARBA00022692"/>
    </source>
</evidence>
<feature type="transmembrane region" description="Helical" evidence="6">
    <location>
        <begin position="122"/>
        <end position="141"/>
    </location>
</feature>
<evidence type="ECO:0000256" key="6">
    <source>
        <dbReference type="SAM" id="Phobius"/>
    </source>
</evidence>
<evidence type="ECO:0000256" key="1">
    <source>
        <dbReference type="ARBA" id="ARBA00004141"/>
    </source>
</evidence>
<comment type="caution">
    <text evidence="8">The sequence shown here is derived from an EMBL/GenBank/DDBJ whole genome shotgun (WGS) entry which is preliminary data.</text>
</comment>
<dbReference type="PANTHER" id="PTHR22950:SF702">
    <property type="entry name" value="AMINO ACID TRANSPORTER PROTEIN"/>
    <property type="match status" value="1"/>
</dbReference>
<keyword evidence="5 6" id="KW-0472">Membrane</keyword>
<evidence type="ECO:0000259" key="7">
    <source>
        <dbReference type="Pfam" id="PF01490"/>
    </source>
</evidence>
<feature type="transmembrane region" description="Helical" evidence="6">
    <location>
        <begin position="45"/>
        <end position="65"/>
    </location>
</feature>
<name>A0A2P6TCL3_CHLSO</name>
<dbReference type="AlphaFoldDB" id="A0A2P6TCL3"/>
<keyword evidence="3" id="KW-0813">Transport</keyword>
<dbReference type="GO" id="GO:0016020">
    <property type="term" value="C:membrane"/>
    <property type="evidence" value="ECO:0007669"/>
    <property type="project" value="UniProtKB-SubCell"/>
</dbReference>
<evidence type="ECO:0000313" key="8">
    <source>
        <dbReference type="EMBL" id="PRW20381.1"/>
    </source>
</evidence>
<evidence type="ECO:0000313" key="9">
    <source>
        <dbReference type="Proteomes" id="UP000239899"/>
    </source>
</evidence>
<keyword evidence="4 6" id="KW-1133">Transmembrane helix</keyword>
<feature type="transmembrane region" description="Helical" evidence="6">
    <location>
        <begin position="153"/>
        <end position="171"/>
    </location>
</feature>
<reference evidence="8 9" key="1">
    <citation type="journal article" date="2018" name="Plant J.">
        <title>Genome sequences of Chlorella sorokiniana UTEX 1602 and Micractinium conductrix SAG 241.80: implications to maltose excretion by a green alga.</title>
        <authorList>
            <person name="Arriola M.B."/>
            <person name="Velmurugan N."/>
            <person name="Zhang Y."/>
            <person name="Plunkett M.H."/>
            <person name="Hondzo H."/>
            <person name="Barney B.M."/>
        </authorList>
    </citation>
    <scope>NUCLEOTIDE SEQUENCE [LARGE SCALE GENOMIC DNA]</scope>
    <source>
        <strain evidence="9">UTEX 1602</strain>
    </source>
</reference>
<gene>
    <name evidence="8" type="ORF">C2E21_9076</name>
</gene>
<feature type="domain" description="Amino acid transporter transmembrane" evidence="7">
    <location>
        <begin position="20"/>
        <end position="405"/>
    </location>
</feature>
<feature type="transmembrane region" description="Helical" evidence="6">
    <location>
        <begin position="357"/>
        <end position="375"/>
    </location>
</feature>
<keyword evidence="2 6" id="KW-0812">Transmembrane</keyword>
<dbReference type="PANTHER" id="PTHR22950">
    <property type="entry name" value="AMINO ACID TRANSPORTER"/>
    <property type="match status" value="1"/>
</dbReference>
<dbReference type="EMBL" id="LHPG02000024">
    <property type="protein sequence ID" value="PRW20381.1"/>
    <property type="molecule type" value="Genomic_DNA"/>
</dbReference>
<dbReference type="GO" id="GO:0015179">
    <property type="term" value="F:L-amino acid transmembrane transporter activity"/>
    <property type="evidence" value="ECO:0007669"/>
    <property type="project" value="TreeGrafter"/>
</dbReference>
<comment type="subcellular location">
    <subcellularLocation>
        <location evidence="1">Membrane</location>
        <topology evidence="1">Multi-pass membrane protein</topology>
    </subcellularLocation>
</comment>
<accession>A0A2P6TCL3</accession>
<evidence type="ECO:0000256" key="3">
    <source>
        <dbReference type="ARBA" id="ARBA00022970"/>
    </source>
</evidence>
<sequence>MPFSLPSLGGRLEKGSSFRSIAAAVAVLTLSTTGNAILPIPYAFAVSGAVAASLIIFFVALSNVFTCKLLLRSAVSTGTSDYEGLSAAVGGPWLKLWTGIWIVVLLIGTNIGAIIQERSGALLCASGLMGEAFGYAISTQWPDAPGWLWERSGTAAMLFFTLVIIFPLSMLPRMRHLEYVGNGGIVILLALAVIVMIKAISNGMPALASGDFPHVSSGDLTSVSETFSLLCFAFYHQVMMMPMLSEMPRITSDCARRSAKELHRASTITILGTSGTYYWITGFFGASMYGASGISDNFLENIWLPGVGTFVINLLVTIYLALSIPPIFKSTNHSVDVWLLQLFPRNYGGLKPWVQRLILNCITIFTCLGVAVAVPGQSGTVLTVTGATGVAICSYITPVLIHFLLWFGKARCMRVPPPGPAAVELAGGTALEPAAVGAAAAAAAEKDAEAGEGAEAAPTDATDGSSDGGLAKATGNVAVAVPSKGGSVSSMHVPHPDAPAGLFYAYRKQRCHTLWLLAYDFVLPILVVALGCFFSVTTLVLLFQPGGEE</sequence>
<dbReference type="Proteomes" id="UP000239899">
    <property type="component" value="Unassembled WGS sequence"/>
</dbReference>
<dbReference type="InterPro" id="IPR013057">
    <property type="entry name" value="AA_transpt_TM"/>
</dbReference>
<feature type="transmembrane region" description="Helical" evidence="6">
    <location>
        <begin position="96"/>
        <end position="115"/>
    </location>
</feature>
<feature type="transmembrane region" description="Helical" evidence="6">
    <location>
        <begin position="302"/>
        <end position="322"/>
    </location>
</feature>
<feature type="transmembrane region" description="Helical" evidence="6">
    <location>
        <begin position="516"/>
        <end position="543"/>
    </location>
</feature>
<feature type="transmembrane region" description="Helical" evidence="6">
    <location>
        <begin position="381"/>
        <end position="407"/>
    </location>
</feature>
<evidence type="ECO:0000256" key="4">
    <source>
        <dbReference type="ARBA" id="ARBA00022989"/>
    </source>
</evidence>
<evidence type="ECO:0000256" key="5">
    <source>
        <dbReference type="ARBA" id="ARBA00023136"/>
    </source>
</evidence>
<keyword evidence="9" id="KW-1185">Reference proteome</keyword>
<proteinExistence type="predicted"/>
<dbReference type="STRING" id="3076.A0A2P6TCL3"/>
<feature type="transmembrane region" description="Helical" evidence="6">
    <location>
        <begin position="227"/>
        <end position="244"/>
    </location>
</feature>
<feature type="transmembrane region" description="Helical" evidence="6">
    <location>
        <begin position="265"/>
        <end position="290"/>
    </location>
</feature>
<keyword evidence="3" id="KW-0029">Amino-acid transport</keyword>
<protein>
    <submittedName>
        <fullName evidence="8">Amino acid transporter</fullName>
    </submittedName>
</protein>
<organism evidence="8 9">
    <name type="scientific">Chlorella sorokiniana</name>
    <name type="common">Freshwater green alga</name>
    <dbReference type="NCBI Taxonomy" id="3076"/>
    <lineage>
        <taxon>Eukaryota</taxon>
        <taxon>Viridiplantae</taxon>
        <taxon>Chlorophyta</taxon>
        <taxon>core chlorophytes</taxon>
        <taxon>Trebouxiophyceae</taxon>
        <taxon>Chlorellales</taxon>
        <taxon>Chlorellaceae</taxon>
        <taxon>Chlorella clade</taxon>
        <taxon>Chlorella</taxon>
    </lineage>
</organism>
<feature type="transmembrane region" description="Helical" evidence="6">
    <location>
        <begin position="183"/>
        <end position="207"/>
    </location>
</feature>